<evidence type="ECO:0000313" key="2">
    <source>
        <dbReference type="Proteomes" id="UP000249061"/>
    </source>
</evidence>
<protein>
    <submittedName>
        <fullName evidence="1">Uncharacterized protein</fullName>
    </submittedName>
</protein>
<reference evidence="1 2" key="1">
    <citation type="submission" date="2017-08" db="EMBL/GenBank/DDBJ databases">
        <title>Infants hospitalized years apart are colonized by the same room-sourced microbial strains.</title>
        <authorList>
            <person name="Brooks B."/>
            <person name="Olm M.R."/>
            <person name="Firek B.A."/>
            <person name="Baker R."/>
            <person name="Thomas B.C."/>
            <person name="Morowitz M.J."/>
            <person name="Banfield J.F."/>
        </authorList>
    </citation>
    <scope>NUCLEOTIDE SEQUENCE [LARGE SCALE GENOMIC DNA]</scope>
    <source>
        <strain evidence="1">S2_003_000_R2_14</strain>
    </source>
</reference>
<proteinExistence type="predicted"/>
<dbReference type="AlphaFoldDB" id="A0A2W5VD24"/>
<gene>
    <name evidence="1" type="ORF">DI536_25635</name>
</gene>
<dbReference type="EMBL" id="QFQP01000027">
    <property type="protein sequence ID" value="PZR08021.1"/>
    <property type="molecule type" value="Genomic_DNA"/>
</dbReference>
<comment type="caution">
    <text evidence="1">The sequence shown here is derived from an EMBL/GenBank/DDBJ whole genome shotgun (WGS) entry which is preliminary data.</text>
</comment>
<evidence type="ECO:0000313" key="1">
    <source>
        <dbReference type="EMBL" id="PZR08021.1"/>
    </source>
</evidence>
<sequence>MSTQKSIGSATLRPDGVLELMLRAEGPGGMVGDSVVTYAPDDVNYKKVFDHLGGIKIGEVKPVPPFD</sequence>
<name>A0A2W5VD24_9BACT</name>
<organism evidence="1 2">
    <name type="scientific">Archangium gephyra</name>
    <dbReference type="NCBI Taxonomy" id="48"/>
    <lineage>
        <taxon>Bacteria</taxon>
        <taxon>Pseudomonadati</taxon>
        <taxon>Myxococcota</taxon>
        <taxon>Myxococcia</taxon>
        <taxon>Myxococcales</taxon>
        <taxon>Cystobacterineae</taxon>
        <taxon>Archangiaceae</taxon>
        <taxon>Archangium</taxon>
    </lineage>
</organism>
<accession>A0A2W5VD24</accession>
<dbReference type="Proteomes" id="UP000249061">
    <property type="component" value="Unassembled WGS sequence"/>
</dbReference>